<gene>
    <name evidence="10" type="primary">sox8a</name>
</gene>
<dbReference type="InterPro" id="IPR022151">
    <property type="entry name" value="Sox_N"/>
</dbReference>
<feature type="compositionally biased region" description="Basic and acidic residues" evidence="7">
    <location>
        <begin position="155"/>
        <end position="172"/>
    </location>
</feature>
<dbReference type="FunFam" id="1.10.30.10:FF:000004">
    <property type="entry name" value="Transcription factor SOX-10"/>
    <property type="match status" value="1"/>
</dbReference>
<dbReference type="GO" id="GO:0000978">
    <property type="term" value="F:RNA polymerase II cis-regulatory region sequence-specific DNA binding"/>
    <property type="evidence" value="ECO:0007669"/>
    <property type="project" value="TreeGrafter"/>
</dbReference>
<accession>A0A6P3VQK1</accession>
<name>A0A6P3VQK1_CLUHA</name>
<feature type="DNA-binding region" description="HMG box" evidence="6">
    <location>
        <begin position="103"/>
        <end position="171"/>
    </location>
</feature>
<keyword evidence="9" id="KW-1185">Reference proteome</keyword>
<keyword evidence="4" id="KW-0804">Transcription</keyword>
<feature type="compositionally biased region" description="Basic and acidic residues" evidence="7">
    <location>
        <begin position="1"/>
        <end position="12"/>
    </location>
</feature>
<sequence>MFKMNEEREKGLGEQPCSPSGTASSMSQVDLDSDAPSSPTESDGQGPVQQQLARGEKVGGGDEDERFPVCIRDAVSQVLKGYDWSLIPMPMRGSRSLKDKPHVKRPMNAFMVWAQAARRKLADQYPHLHNAELSKTLGKLWRLLSENEKRPFVEEADRLRVQHKKDHPDYKYQPRRRKSLKPGQSDPDAGTELDHPHSDQLYKGEVGVSSLHLGIGSLHHPHDHSGQPHGPPTPPTTPKADPSHGGKHDFKLEGRRGLDGGRQNIDFSNVDISELSTDVISNMETFDVHEFDQYLPPNGTHAVLSDHQGHGQSAAGAGSFGSFGHGHSGAAWGHKGPGSAGCVSGSGAAQARPQIKTEQLSPRHYAEQSSTSSSSPQQNLGSYGTQTCTSSTTSSSSSSSSSLAASSGDYTDLQTANYFTAYPGYPAGIYQYPYFHSSRRPYASSILNSLSMPPAHGGASNWEQPVYTTLTRP</sequence>
<feature type="region of interest" description="Disordered" evidence="7">
    <location>
        <begin position="299"/>
        <end position="406"/>
    </location>
</feature>
<dbReference type="GO" id="GO:0000122">
    <property type="term" value="P:negative regulation of transcription by RNA polymerase II"/>
    <property type="evidence" value="ECO:0007669"/>
    <property type="project" value="TreeGrafter"/>
</dbReference>
<dbReference type="SUPFAM" id="SSF47095">
    <property type="entry name" value="HMG-box"/>
    <property type="match status" value="1"/>
</dbReference>
<feature type="compositionally biased region" description="Basic and acidic residues" evidence="7">
    <location>
        <begin position="241"/>
        <end position="259"/>
    </location>
</feature>
<dbReference type="PANTHER" id="PTHR45803">
    <property type="entry name" value="SOX100B"/>
    <property type="match status" value="1"/>
</dbReference>
<evidence type="ECO:0000259" key="8">
    <source>
        <dbReference type="PROSITE" id="PS50118"/>
    </source>
</evidence>
<dbReference type="OrthoDB" id="6247875at2759"/>
<evidence type="ECO:0000256" key="5">
    <source>
        <dbReference type="ARBA" id="ARBA00023242"/>
    </source>
</evidence>
<dbReference type="GO" id="GO:0002009">
    <property type="term" value="P:morphogenesis of an epithelium"/>
    <property type="evidence" value="ECO:0007669"/>
    <property type="project" value="TreeGrafter"/>
</dbReference>
<dbReference type="CTD" id="102216265"/>
<comment type="subcellular location">
    <subcellularLocation>
        <location evidence="1">Nucleus</location>
    </subcellularLocation>
</comment>
<dbReference type="PANTHER" id="PTHR45803:SF2">
    <property type="entry name" value="TRANSCRIPTION FACTOR SOX-8"/>
    <property type="match status" value="1"/>
</dbReference>
<dbReference type="PROSITE" id="PS50118">
    <property type="entry name" value="HMG_BOX_2"/>
    <property type="match status" value="1"/>
</dbReference>
<keyword evidence="2" id="KW-0805">Transcription regulation</keyword>
<keyword evidence="3 6" id="KW-0238">DNA-binding</keyword>
<dbReference type="InterPro" id="IPR050917">
    <property type="entry name" value="SOX_TF"/>
</dbReference>
<dbReference type="Pfam" id="PF00505">
    <property type="entry name" value="HMG_box"/>
    <property type="match status" value="1"/>
</dbReference>
<feature type="region of interest" description="Disordered" evidence="7">
    <location>
        <begin position="1"/>
        <end position="65"/>
    </location>
</feature>
<evidence type="ECO:0000256" key="1">
    <source>
        <dbReference type="ARBA" id="ARBA00004123"/>
    </source>
</evidence>
<dbReference type="Gene3D" id="1.10.30.10">
    <property type="entry name" value="High mobility group box domain"/>
    <property type="match status" value="1"/>
</dbReference>
<evidence type="ECO:0000313" key="10">
    <source>
        <dbReference type="RefSeq" id="XP_012678676.1"/>
    </source>
</evidence>
<dbReference type="GeneID" id="105896461"/>
<feature type="compositionally biased region" description="Gly residues" evidence="7">
    <location>
        <begin position="318"/>
        <end position="327"/>
    </location>
</feature>
<dbReference type="SMART" id="SM00398">
    <property type="entry name" value="HMG"/>
    <property type="match status" value="1"/>
</dbReference>
<evidence type="ECO:0000256" key="7">
    <source>
        <dbReference type="SAM" id="MobiDB-lite"/>
    </source>
</evidence>
<proteinExistence type="predicted"/>
<organism evidence="9 10">
    <name type="scientific">Clupea harengus</name>
    <name type="common">Atlantic herring</name>
    <dbReference type="NCBI Taxonomy" id="7950"/>
    <lineage>
        <taxon>Eukaryota</taxon>
        <taxon>Metazoa</taxon>
        <taxon>Chordata</taxon>
        <taxon>Craniata</taxon>
        <taxon>Vertebrata</taxon>
        <taxon>Euteleostomi</taxon>
        <taxon>Actinopterygii</taxon>
        <taxon>Neopterygii</taxon>
        <taxon>Teleostei</taxon>
        <taxon>Clupei</taxon>
        <taxon>Clupeiformes</taxon>
        <taxon>Clupeoidei</taxon>
        <taxon>Clupeidae</taxon>
        <taxon>Clupea</taxon>
    </lineage>
</organism>
<evidence type="ECO:0000256" key="4">
    <source>
        <dbReference type="ARBA" id="ARBA00023163"/>
    </source>
</evidence>
<dbReference type="InterPro" id="IPR036910">
    <property type="entry name" value="HMG_box_dom_sf"/>
</dbReference>
<dbReference type="CDD" id="cd22031">
    <property type="entry name" value="HMG-box_SoxE"/>
    <property type="match status" value="1"/>
</dbReference>
<protein>
    <submittedName>
        <fullName evidence="10">Transcription factor SOX-8a</fullName>
    </submittedName>
</protein>
<dbReference type="KEGG" id="char:105896461"/>
<evidence type="ECO:0000256" key="6">
    <source>
        <dbReference type="PROSITE-ProRule" id="PRU00267"/>
    </source>
</evidence>
<keyword evidence="5 6" id="KW-0539">Nucleus</keyword>
<dbReference type="Proteomes" id="UP000515152">
    <property type="component" value="Chromosome 1"/>
</dbReference>
<feature type="region of interest" description="Disordered" evidence="7">
    <location>
        <begin position="214"/>
        <end position="265"/>
    </location>
</feature>
<feature type="compositionally biased region" description="Polar residues" evidence="7">
    <location>
        <begin position="376"/>
        <end position="388"/>
    </location>
</feature>
<evidence type="ECO:0000256" key="2">
    <source>
        <dbReference type="ARBA" id="ARBA00023015"/>
    </source>
</evidence>
<dbReference type="GO" id="GO:0014032">
    <property type="term" value="P:neural crest cell development"/>
    <property type="evidence" value="ECO:0007669"/>
    <property type="project" value="TreeGrafter"/>
</dbReference>
<feature type="compositionally biased region" description="Polar residues" evidence="7">
    <location>
        <begin position="17"/>
        <end position="52"/>
    </location>
</feature>
<dbReference type="GO" id="GO:0005634">
    <property type="term" value="C:nucleus"/>
    <property type="evidence" value="ECO:0007669"/>
    <property type="project" value="UniProtKB-SubCell"/>
</dbReference>
<evidence type="ECO:0000256" key="3">
    <source>
        <dbReference type="ARBA" id="ARBA00023125"/>
    </source>
</evidence>
<feature type="region of interest" description="Disordered" evidence="7">
    <location>
        <begin position="155"/>
        <end position="199"/>
    </location>
</feature>
<feature type="domain" description="HMG box" evidence="8">
    <location>
        <begin position="103"/>
        <end position="171"/>
    </location>
</feature>
<feature type="compositionally biased region" description="Low complexity" evidence="7">
    <location>
        <begin position="340"/>
        <end position="349"/>
    </location>
</feature>
<reference evidence="10" key="1">
    <citation type="submission" date="2025-08" db="UniProtKB">
        <authorList>
            <consortium name="RefSeq"/>
        </authorList>
    </citation>
    <scope>IDENTIFICATION</scope>
</reference>
<dbReference type="RefSeq" id="XP_012678676.1">
    <property type="nucleotide sequence ID" value="XM_012823222.3"/>
</dbReference>
<dbReference type="InterPro" id="IPR009071">
    <property type="entry name" value="HMG_box_dom"/>
</dbReference>
<dbReference type="GO" id="GO:0000981">
    <property type="term" value="F:DNA-binding transcription factor activity, RNA polymerase II-specific"/>
    <property type="evidence" value="ECO:0007669"/>
    <property type="project" value="TreeGrafter"/>
</dbReference>
<dbReference type="Pfam" id="PF12444">
    <property type="entry name" value="Sox_N"/>
    <property type="match status" value="1"/>
</dbReference>
<evidence type="ECO:0000313" key="9">
    <source>
        <dbReference type="Proteomes" id="UP000515152"/>
    </source>
</evidence>
<feature type="compositionally biased region" description="Low complexity" evidence="7">
    <location>
        <begin position="389"/>
        <end position="406"/>
    </location>
</feature>
<dbReference type="AlphaFoldDB" id="A0A6P3VQK1"/>